<evidence type="ECO:0000313" key="2">
    <source>
        <dbReference type="EMBL" id="GEJ56616.1"/>
    </source>
</evidence>
<dbReference type="InterPro" id="IPR036397">
    <property type="entry name" value="RNaseH_sf"/>
</dbReference>
<dbReference type="Proteomes" id="UP000503640">
    <property type="component" value="Unassembled WGS sequence"/>
</dbReference>
<dbReference type="Pfam" id="PF13358">
    <property type="entry name" value="DDE_3"/>
    <property type="match status" value="1"/>
</dbReference>
<comment type="caution">
    <text evidence="2">The sequence shown here is derived from an EMBL/GenBank/DDBJ whole genome shotgun (WGS) entry which is preliminary data.</text>
</comment>
<dbReference type="RefSeq" id="WP_176064123.1">
    <property type="nucleotide sequence ID" value="NZ_BJTG01000003.1"/>
</dbReference>
<name>A0A7I9VJM8_9BACT</name>
<feature type="domain" description="Tc1-like transposase DDE" evidence="1">
    <location>
        <begin position="163"/>
        <end position="304"/>
    </location>
</feature>
<gene>
    <name evidence="2" type="primary">tnpA</name>
    <name evidence="2" type="ORF">AMYX_13570</name>
</gene>
<reference evidence="3" key="1">
    <citation type="journal article" date="2020" name="Appl. Environ. Microbiol.">
        <title>Diazotrophic Anaeromyxobacter Isolates from Soils.</title>
        <authorList>
            <person name="Masuda Y."/>
            <person name="Yamanaka H."/>
            <person name="Xu Z.X."/>
            <person name="Shiratori Y."/>
            <person name="Aono T."/>
            <person name="Amachi S."/>
            <person name="Senoo K."/>
            <person name="Itoh H."/>
        </authorList>
    </citation>
    <scope>NUCLEOTIDE SEQUENCE [LARGE SCALE GENOMIC DNA]</scope>
    <source>
        <strain evidence="3">R267</strain>
    </source>
</reference>
<evidence type="ECO:0000259" key="1">
    <source>
        <dbReference type="Pfam" id="PF13358"/>
    </source>
</evidence>
<protein>
    <submittedName>
        <fullName evidence="2">IS630 family transposase</fullName>
    </submittedName>
</protein>
<dbReference type="NCBIfam" id="NF033545">
    <property type="entry name" value="transpos_IS630"/>
    <property type="match status" value="1"/>
</dbReference>
<dbReference type="AlphaFoldDB" id="A0A7I9VJM8"/>
<dbReference type="InterPro" id="IPR047655">
    <property type="entry name" value="Transpos_IS630-like"/>
</dbReference>
<evidence type="ECO:0000313" key="3">
    <source>
        <dbReference type="Proteomes" id="UP000503640"/>
    </source>
</evidence>
<dbReference type="GO" id="GO:0003676">
    <property type="term" value="F:nucleic acid binding"/>
    <property type="evidence" value="ECO:0007669"/>
    <property type="project" value="InterPro"/>
</dbReference>
<dbReference type="SUPFAM" id="SSF46689">
    <property type="entry name" value="Homeodomain-like"/>
    <property type="match status" value="1"/>
</dbReference>
<dbReference type="InterPro" id="IPR009057">
    <property type="entry name" value="Homeodomain-like_sf"/>
</dbReference>
<dbReference type="Gene3D" id="3.30.420.10">
    <property type="entry name" value="Ribonuclease H-like superfamily/Ribonuclease H"/>
    <property type="match status" value="1"/>
</dbReference>
<sequence>MQRLLKKTRSRIEALRARILLLLDEGVVPGVVAEMAGCARATVYRTLYRFEDLGEDGLLDQRQQRPPSKVTAEVEQRLVGYIDGTPQGFGWQRTTWTLELLAVQLTLDTGVRLSRSHVRNVLLANQVRRGRPRVGLRIPVRGRRRILNEIDRLVERADAEDEVFYVDEADIDLNPRIGTTYMRRGKQLVVLTPGKNVKRYVAGGLNARSGKVVHVAAERKNSELFLALVDALRRAYRRARRIHLVLDNFIIHKSRRTLRHLAGLVGRVVLHFLPPYSPESNIIERLWKQLHDHVTRNHTHRAIEPLMEAVDEFIAGAQPFPGTQVSTLAHAA</sequence>
<dbReference type="EMBL" id="BJTG01000003">
    <property type="protein sequence ID" value="GEJ56616.1"/>
    <property type="molecule type" value="Genomic_DNA"/>
</dbReference>
<keyword evidence="3" id="KW-1185">Reference proteome</keyword>
<accession>A0A7I9VJM8</accession>
<dbReference type="InterPro" id="IPR038717">
    <property type="entry name" value="Tc1-like_DDE_dom"/>
</dbReference>
<organism evidence="2 3">
    <name type="scientific">Anaeromyxobacter diazotrophicus</name>
    <dbReference type="NCBI Taxonomy" id="2590199"/>
    <lineage>
        <taxon>Bacteria</taxon>
        <taxon>Pseudomonadati</taxon>
        <taxon>Myxococcota</taxon>
        <taxon>Myxococcia</taxon>
        <taxon>Myxococcales</taxon>
        <taxon>Cystobacterineae</taxon>
        <taxon>Anaeromyxobacteraceae</taxon>
        <taxon>Anaeromyxobacter</taxon>
    </lineage>
</organism>
<proteinExistence type="predicted"/>
<dbReference type="Pfam" id="PF13565">
    <property type="entry name" value="HTH_32"/>
    <property type="match status" value="1"/>
</dbReference>